<dbReference type="CDD" id="cd02440">
    <property type="entry name" value="AdoMet_MTases"/>
    <property type="match status" value="1"/>
</dbReference>
<evidence type="ECO:0000256" key="7">
    <source>
        <dbReference type="ARBA" id="ARBA00022679"/>
    </source>
</evidence>
<organism evidence="12 13">
    <name type="scientific">Amycolatopsis alba DSM 44262</name>
    <dbReference type="NCBI Taxonomy" id="1125972"/>
    <lineage>
        <taxon>Bacteria</taxon>
        <taxon>Bacillati</taxon>
        <taxon>Actinomycetota</taxon>
        <taxon>Actinomycetes</taxon>
        <taxon>Pseudonocardiales</taxon>
        <taxon>Pseudonocardiaceae</taxon>
        <taxon>Amycolatopsis</taxon>
    </lineage>
</organism>
<sequence length="388" mass="41409">MATTILKDGTAVGSDAAFERVDRAAFIPARIWADDENGRPQPINRATEPARWWAAVEQDAPIVTQLDDGATVWPATSMNATSSASEPSLVRGMLDRLDVRPGHRVLEIGTGTGYNTALLCALADEENVTSIEVDPVLADGARASLHAAGYRPTVITGDGAAGHQERAPFDRIIATCAVTAGHIPHAWVAQAAEHGTILSPWGTAFHNGVQVHLTADGRGRAQGRVVDSASFMRLRAQRSPFGHASRLSDLIDSADVATETTSLSPDSVRVGPAAFAVGVQLADVQQSMAHDIDGEGTDELLLYHVPSDSVATVHVTTDAAATGKYRIRQLGPRQLWTEAETAHAWWRNHGEPEHTRFGLTISTTGQEIWLDEPGNVVRTWPADAPTAA</sequence>
<evidence type="ECO:0000313" key="12">
    <source>
        <dbReference type="EMBL" id="OXM43118.1"/>
    </source>
</evidence>
<keyword evidence="6 12" id="KW-0489">Methyltransferase</keyword>
<proteinExistence type="inferred from homology"/>
<dbReference type="InterPro" id="IPR029063">
    <property type="entry name" value="SAM-dependent_MTases_sf"/>
</dbReference>
<evidence type="ECO:0000256" key="2">
    <source>
        <dbReference type="ARBA" id="ARBA00005369"/>
    </source>
</evidence>
<name>A0A229R8Z7_AMYAL</name>
<comment type="subcellular location">
    <subcellularLocation>
        <location evidence="1">Cytoplasm</location>
    </subcellularLocation>
</comment>
<dbReference type="EMBL" id="NMQU01000158">
    <property type="protein sequence ID" value="OXM43118.1"/>
    <property type="molecule type" value="Genomic_DNA"/>
</dbReference>
<dbReference type="AlphaFoldDB" id="A0A229R8Z7"/>
<dbReference type="EC" id="2.1.1.77" evidence="3"/>
<protein>
    <recommendedName>
        <fullName evidence="4">Protein-L-isoaspartate O-methyltransferase</fullName>
        <ecNumber evidence="3">2.1.1.77</ecNumber>
    </recommendedName>
    <alternativeName>
        <fullName evidence="11">L-isoaspartyl protein carboxyl methyltransferase</fullName>
    </alternativeName>
    <alternativeName>
        <fullName evidence="9">Protein L-isoaspartyl methyltransferase</fullName>
    </alternativeName>
    <alternativeName>
        <fullName evidence="10">Protein-beta-aspartate methyltransferase</fullName>
    </alternativeName>
</protein>
<keyword evidence="8" id="KW-0949">S-adenosyl-L-methionine</keyword>
<evidence type="ECO:0000256" key="4">
    <source>
        <dbReference type="ARBA" id="ARBA00013346"/>
    </source>
</evidence>
<evidence type="ECO:0000256" key="1">
    <source>
        <dbReference type="ARBA" id="ARBA00004496"/>
    </source>
</evidence>
<keyword evidence="13" id="KW-1185">Reference proteome</keyword>
<evidence type="ECO:0000256" key="11">
    <source>
        <dbReference type="ARBA" id="ARBA00031350"/>
    </source>
</evidence>
<evidence type="ECO:0000256" key="6">
    <source>
        <dbReference type="ARBA" id="ARBA00022603"/>
    </source>
</evidence>
<dbReference type="PANTHER" id="PTHR11579">
    <property type="entry name" value="PROTEIN-L-ISOASPARTATE O-METHYLTRANSFERASE"/>
    <property type="match status" value="1"/>
</dbReference>
<dbReference type="Pfam" id="PF01135">
    <property type="entry name" value="PCMT"/>
    <property type="match status" value="1"/>
</dbReference>
<comment type="caution">
    <text evidence="12">The sequence shown here is derived from an EMBL/GenBank/DDBJ whole genome shotgun (WGS) entry which is preliminary data.</text>
</comment>
<dbReference type="InterPro" id="IPR000682">
    <property type="entry name" value="PCMT"/>
</dbReference>
<dbReference type="PANTHER" id="PTHR11579:SF0">
    <property type="entry name" value="PROTEIN-L-ISOASPARTATE(D-ASPARTATE) O-METHYLTRANSFERASE"/>
    <property type="match status" value="1"/>
</dbReference>
<evidence type="ECO:0000256" key="3">
    <source>
        <dbReference type="ARBA" id="ARBA00011890"/>
    </source>
</evidence>
<evidence type="ECO:0000313" key="13">
    <source>
        <dbReference type="Proteomes" id="UP000215563"/>
    </source>
</evidence>
<accession>A0A229R8Z7</accession>
<comment type="similarity">
    <text evidence="2">Belongs to the methyltransferase superfamily. L-isoaspartyl/D-aspartyl protein methyltransferase family.</text>
</comment>
<dbReference type="RefSeq" id="WP_020636190.1">
    <property type="nucleotide sequence ID" value="NZ_KB913032.1"/>
</dbReference>
<dbReference type="GO" id="GO:0032259">
    <property type="term" value="P:methylation"/>
    <property type="evidence" value="ECO:0007669"/>
    <property type="project" value="UniProtKB-KW"/>
</dbReference>
<dbReference type="SUPFAM" id="SSF53335">
    <property type="entry name" value="S-adenosyl-L-methionine-dependent methyltransferases"/>
    <property type="match status" value="1"/>
</dbReference>
<evidence type="ECO:0000256" key="8">
    <source>
        <dbReference type="ARBA" id="ARBA00022691"/>
    </source>
</evidence>
<keyword evidence="7 12" id="KW-0808">Transferase</keyword>
<gene>
    <name evidence="12" type="ORF">CFP75_39650</name>
</gene>
<keyword evidence="5" id="KW-0963">Cytoplasm</keyword>
<dbReference type="GO" id="GO:0004719">
    <property type="term" value="F:protein-L-isoaspartate (D-aspartate) O-methyltransferase activity"/>
    <property type="evidence" value="ECO:0007669"/>
    <property type="project" value="UniProtKB-EC"/>
</dbReference>
<reference evidence="12 13" key="1">
    <citation type="submission" date="2017-07" db="EMBL/GenBank/DDBJ databases">
        <title>Amycolatopsis alba DSM 44262 Genome sequencing and assembly.</title>
        <authorList>
            <person name="Kaur N."/>
            <person name="Mayilraj S."/>
        </authorList>
    </citation>
    <scope>NUCLEOTIDE SEQUENCE [LARGE SCALE GENOMIC DNA]</scope>
    <source>
        <strain evidence="12 13">DSM 44262</strain>
    </source>
</reference>
<evidence type="ECO:0000256" key="9">
    <source>
        <dbReference type="ARBA" id="ARBA00030757"/>
    </source>
</evidence>
<dbReference type="Gene3D" id="3.40.50.150">
    <property type="entry name" value="Vaccinia Virus protein VP39"/>
    <property type="match status" value="1"/>
</dbReference>
<dbReference type="GO" id="GO:0005737">
    <property type="term" value="C:cytoplasm"/>
    <property type="evidence" value="ECO:0007669"/>
    <property type="project" value="UniProtKB-SubCell"/>
</dbReference>
<evidence type="ECO:0000256" key="10">
    <source>
        <dbReference type="ARBA" id="ARBA00031323"/>
    </source>
</evidence>
<dbReference type="Proteomes" id="UP000215563">
    <property type="component" value="Unassembled WGS sequence"/>
</dbReference>
<evidence type="ECO:0000256" key="5">
    <source>
        <dbReference type="ARBA" id="ARBA00022490"/>
    </source>
</evidence>